<reference evidence="2" key="1">
    <citation type="submission" date="2023-07" db="EMBL/GenBank/DDBJ databases">
        <title>Two novel species in the genus Flavivirga.</title>
        <authorList>
            <person name="Kwon K."/>
        </authorList>
    </citation>
    <scope>NUCLEOTIDE SEQUENCE</scope>
    <source>
        <strain evidence="2">KCTC 52353</strain>
    </source>
</reference>
<evidence type="ECO:0000313" key="3">
    <source>
        <dbReference type="Proteomes" id="UP001176883"/>
    </source>
</evidence>
<organism evidence="2 3">
    <name type="scientific">Flavivirga aquimarina</name>
    <dbReference type="NCBI Taxonomy" id="2027862"/>
    <lineage>
        <taxon>Bacteria</taxon>
        <taxon>Pseudomonadati</taxon>
        <taxon>Bacteroidota</taxon>
        <taxon>Flavobacteriia</taxon>
        <taxon>Flavobacteriales</taxon>
        <taxon>Flavobacteriaceae</taxon>
        <taxon>Flavivirga</taxon>
    </lineage>
</organism>
<dbReference type="EMBL" id="JAUOEK010000077">
    <property type="protein sequence ID" value="MDO5969567.1"/>
    <property type="molecule type" value="Genomic_DNA"/>
</dbReference>
<proteinExistence type="predicted"/>
<dbReference type="InterPro" id="IPR037883">
    <property type="entry name" value="Knr4/Smi1-like_sf"/>
</dbReference>
<keyword evidence="3" id="KW-1185">Reference proteome</keyword>
<feature type="domain" description="Knr4/Smi1-like" evidence="1">
    <location>
        <begin position="31"/>
        <end position="169"/>
    </location>
</feature>
<dbReference type="RefSeq" id="WP_303277262.1">
    <property type="nucleotide sequence ID" value="NZ_JAUOEK010000077.1"/>
</dbReference>
<dbReference type="SUPFAM" id="SSF160631">
    <property type="entry name" value="SMI1/KNR4-like"/>
    <property type="match status" value="1"/>
</dbReference>
<dbReference type="Proteomes" id="UP001176883">
    <property type="component" value="Unassembled WGS sequence"/>
</dbReference>
<name>A0ABT8W939_9FLAO</name>
<protein>
    <submittedName>
        <fullName evidence="2">SMI1/KNR4 family protein</fullName>
    </submittedName>
</protein>
<dbReference type="Pfam" id="PF09346">
    <property type="entry name" value="SMI1_KNR4"/>
    <property type="match status" value="1"/>
</dbReference>
<evidence type="ECO:0000313" key="2">
    <source>
        <dbReference type="EMBL" id="MDO5969567.1"/>
    </source>
</evidence>
<dbReference type="Gene3D" id="3.40.1580.10">
    <property type="entry name" value="SMI1/KNR4-like"/>
    <property type="match status" value="1"/>
</dbReference>
<sequence>MKKALTLLLIMGLFGKLFGQTEKKNSDKDIFGQNLPESYLKFLTDNPNGTEVAFNEYSDEDPDDEGRYWNIMGKPELLESWEMNGVGKAKNFECLKLYVQVQKEHRQGEYTTSNVGKISLDRVESGFVIGDENGDYLYLDPGDNYSVWIYYHDGGDVLKISDSFNEFIND</sequence>
<dbReference type="InterPro" id="IPR018958">
    <property type="entry name" value="Knr4/Smi1-like_dom"/>
</dbReference>
<accession>A0ABT8W939</accession>
<comment type="caution">
    <text evidence="2">The sequence shown here is derived from an EMBL/GenBank/DDBJ whole genome shotgun (WGS) entry which is preliminary data.</text>
</comment>
<gene>
    <name evidence="2" type="ORF">Q4Q35_07095</name>
</gene>
<evidence type="ECO:0000259" key="1">
    <source>
        <dbReference type="Pfam" id="PF09346"/>
    </source>
</evidence>